<comment type="catalytic activity">
    <reaction evidence="12">
        <text>RNA(n) + ATP = RNA(n)-3'-adenine ribonucleotide + diphosphate</text>
        <dbReference type="Rhea" id="RHEA:11332"/>
        <dbReference type="Rhea" id="RHEA-COMP:14527"/>
        <dbReference type="Rhea" id="RHEA-COMP:17347"/>
        <dbReference type="ChEBI" id="CHEBI:30616"/>
        <dbReference type="ChEBI" id="CHEBI:33019"/>
        <dbReference type="ChEBI" id="CHEBI:140395"/>
        <dbReference type="ChEBI" id="CHEBI:173115"/>
        <dbReference type="EC" id="2.7.7.19"/>
    </reaction>
    <physiologicalReaction direction="left-to-right" evidence="12">
        <dbReference type="Rhea" id="RHEA:11333"/>
    </physiologicalReaction>
</comment>
<feature type="region of interest" description="Disordered" evidence="13">
    <location>
        <begin position="352"/>
        <end position="372"/>
    </location>
</feature>
<dbReference type="GO" id="GO:0048255">
    <property type="term" value="P:mRNA stabilization"/>
    <property type="evidence" value="ECO:0007669"/>
    <property type="project" value="TreeGrafter"/>
</dbReference>
<comment type="similarity">
    <text evidence="3">Belongs to the TENT family.</text>
</comment>
<evidence type="ECO:0000256" key="8">
    <source>
        <dbReference type="ARBA" id="ARBA00022884"/>
    </source>
</evidence>
<dbReference type="GO" id="GO:1990817">
    <property type="term" value="F:poly(A) RNA polymerase activity"/>
    <property type="evidence" value="ECO:0007669"/>
    <property type="project" value="UniProtKB-EC"/>
</dbReference>
<dbReference type="InterPro" id="IPR012937">
    <property type="entry name" value="TET5"/>
</dbReference>
<dbReference type="GO" id="GO:0005813">
    <property type="term" value="C:centrosome"/>
    <property type="evidence" value="ECO:0007669"/>
    <property type="project" value="UniProtKB-SubCell"/>
</dbReference>
<dbReference type="Pfam" id="PF07984">
    <property type="entry name" value="NTP_transf_7"/>
    <property type="match status" value="1"/>
</dbReference>
<organism evidence="14">
    <name type="scientific">Lamprotornis superbus</name>
    <dbReference type="NCBI Taxonomy" id="245042"/>
    <lineage>
        <taxon>Eukaryota</taxon>
        <taxon>Metazoa</taxon>
        <taxon>Chordata</taxon>
        <taxon>Craniata</taxon>
        <taxon>Vertebrata</taxon>
        <taxon>Euteleostomi</taxon>
        <taxon>Archelosauria</taxon>
        <taxon>Archosauria</taxon>
        <taxon>Dinosauria</taxon>
        <taxon>Saurischia</taxon>
        <taxon>Theropoda</taxon>
        <taxon>Coelurosauria</taxon>
        <taxon>Aves</taxon>
        <taxon>Neognathae</taxon>
        <taxon>Neoaves</taxon>
        <taxon>Telluraves</taxon>
        <taxon>Australaves</taxon>
        <taxon>Passeriformes</taxon>
        <taxon>Sturnidae</taxon>
        <taxon>Lamprotornis</taxon>
    </lineage>
</organism>
<keyword evidence="9" id="KW-0206">Cytoskeleton</keyword>
<reference evidence="14" key="1">
    <citation type="submission" date="2020-10" db="EMBL/GenBank/DDBJ databases">
        <title>Feather gene expression reveals the developmental basis of iridescence in African starlings.</title>
        <authorList>
            <person name="Rubenstein D.R."/>
        </authorList>
    </citation>
    <scope>NUCLEOTIDE SEQUENCE</scope>
    <source>
        <strain evidence="14">SS15</strain>
        <tissue evidence="14">Liver</tissue>
    </source>
</reference>
<keyword evidence="16" id="KW-1185">Reference proteome</keyword>
<evidence type="ECO:0000313" key="14">
    <source>
        <dbReference type="EMBL" id="KAG0118223.1"/>
    </source>
</evidence>
<sequence>MFSLEKKSPRMAGKGSSRADSMSCSVLNWEQVSRLHEVLTEVVPIHGRGNFPTLKITLKDIVQTVRNRLSEAGIEAYIQKLVKVHTETDRWSLISLSNKHGKNVELKFVDCIRRQFEFSVDSFQIILDSLLFYYDYSETPMSEHFHPTVIGESMYGDFEAAFDHLQNKLIATKNPEEIRGGGLLKYSNLLVRDFRPMDKDEIKTLERYMCSRFFIDFPDILDQQRKLETYLQNHFSKEERSKYDYLMILRRVVNESTVCLMGHERRQTLNLISLLALKVLAEQNVIPNATNVTCYYQPAPYVSDANFSNYYLASAPVGADCSLAPRYHLEIPVTGDKNSKIFARAADASLYPEGAPRSAQHRGQRRTRPAPYSLRVEPVIPGTPAGSPAPGDVRTSNSVRFRLHGTLAGGDGEFGAGASGTSGQYQKQGIPLQKVTTKSDNKTVTSCGKQPSHPFLLQAKEATTSIQGDIRLYLYLLPEDETLQLSNTEARCRKILKVSIVTAKSMNNSGKEAMLRRRQKDAARPKVYVIRKTDYPGHLTAAVPQTTVDVEFIIDNNLKTIALTRSNCETQLTKYIH</sequence>
<dbReference type="EMBL" id="JADDUC020000002">
    <property type="protein sequence ID" value="KAI1242217.1"/>
    <property type="molecule type" value="Genomic_DNA"/>
</dbReference>
<keyword evidence="8" id="KW-0694">RNA-binding</keyword>
<proteinExistence type="inferred from homology"/>
<dbReference type="OrthoDB" id="10065073at2759"/>
<feature type="compositionally biased region" description="Basic residues" evidence="13">
    <location>
        <begin position="359"/>
        <end position="368"/>
    </location>
</feature>
<evidence type="ECO:0000256" key="3">
    <source>
        <dbReference type="ARBA" id="ARBA00007631"/>
    </source>
</evidence>
<dbReference type="Proteomes" id="UP000618051">
    <property type="component" value="Unassembled WGS sequence"/>
</dbReference>
<reference evidence="15" key="3">
    <citation type="submission" date="2022-01" db="EMBL/GenBank/DDBJ databases">
        <authorList>
            <person name="Rubenstein D.R."/>
        </authorList>
    </citation>
    <scope>NUCLEOTIDE SEQUENCE</scope>
    <source>
        <strain evidence="15">SS15</strain>
        <tissue evidence="15">Liver</tissue>
    </source>
</reference>
<dbReference type="PANTHER" id="PTHR12974:SF34">
    <property type="entry name" value="TERMINAL NUCLEOTIDYLTRANSFERASE 5C"/>
    <property type="match status" value="1"/>
</dbReference>
<dbReference type="GO" id="GO:0005634">
    <property type="term" value="C:nucleus"/>
    <property type="evidence" value="ECO:0007669"/>
    <property type="project" value="UniProtKB-SubCell"/>
</dbReference>
<dbReference type="AlphaFoldDB" id="A0A835NN63"/>
<evidence type="ECO:0000256" key="9">
    <source>
        <dbReference type="ARBA" id="ARBA00023212"/>
    </source>
</evidence>
<dbReference type="EMBL" id="JADDUC010000116">
    <property type="protein sequence ID" value="KAG0118223.1"/>
    <property type="molecule type" value="Genomic_DNA"/>
</dbReference>
<feature type="region of interest" description="Disordered" evidence="13">
    <location>
        <begin position="412"/>
        <end position="431"/>
    </location>
</feature>
<evidence type="ECO:0000256" key="10">
    <source>
        <dbReference type="ARBA" id="ARBA00023242"/>
    </source>
</evidence>
<evidence type="ECO:0000313" key="16">
    <source>
        <dbReference type="Proteomes" id="UP000618051"/>
    </source>
</evidence>
<dbReference type="PANTHER" id="PTHR12974">
    <property type="entry name" value="PRION-LIKE- Q/N-RICH -DOMAIN-BEARING PROTEIN PROTEIN 44"/>
    <property type="match status" value="1"/>
</dbReference>
<evidence type="ECO:0000256" key="1">
    <source>
        <dbReference type="ARBA" id="ARBA00004123"/>
    </source>
</evidence>
<dbReference type="SMART" id="SM01153">
    <property type="entry name" value="DUF1693"/>
    <property type="match status" value="1"/>
</dbReference>
<evidence type="ECO:0000256" key="11">
    <source>
        <dbReference type="ARBA" id="ARBA00039206"/>
    </source>
</evidence>
<keyword evidence="5" id="KW-0963">Cytoplasm</keyword>
<evidence type="ECO:0000313" key="15">
    <source>
        <dbReference type="EMBL" id="KAI1242217.1"/>
    </source>
</evidence>
<protein>
    <recommendedName>
        <fullName evidence="11">Terminal nucleotidyltransferase 5C</fullName>
        <ecNumber evidence="4">2.7.7.19</ecNumber>
    </recommendedName>
</protein>
<comment type="caution">
    <text evidence="14">The sequence shown here is derived from an EMBL/GenBank/DDBJ whole genome shotgun (WGS) entry which is preliminary data.</text>
</comment>
<evidence type="ECO:0000256" key="6">
    <source>
        <dbReference type="ARBA" id="ARBA00022679"/>
    </source>
</evidence>
<evidence type="ECO:0000256" key="12">
    <source>
        <dbReference type="ARBA" id="ARBA00047933"/>
    </source>
</evidence>
<feature type="region of interest" description="Disordered" evidence="13">
    <location>
        <begin position="1"/>
        <end position="20"/>
    </location>
</feature>
<evidence type="ECO:0000256" key="4">
    <source>
        <dbReference type="ARBA" id="ARBA00012388"/>
    </source>
</evidence>
<evidence type="ECO:0000256" key="2">
    <source>
        <dbReference type="ARBA" id="ARBA00004300"/>
    </source>
</evidence>
<evidence type="ECO:0000256" key="5">
    <source>
        <dbReference type="ARBA" id="ARBA00022490"/>
    </source>
</evidence>
<gene>
    <name evidence="15" type="ORF">IHE44_0005734</name>
    <name evidence="14" type="ORF">IHE44_001286</name>
</gene>
<dbReference type="EC" id="2.7.7.19" evidence="4"/>
<reference evidence="15 16" key="2">
    <citation type="journal article" date="2021" name="J. Hered.">
        <title>Feather Gene Expression Elucidates the Developmental Basis of Plumage Iridescence in African Starlings.</title>
        <authorList>
            <person name="Rubenstein D.R."/>
            <person name="Corvelo A."/>
            <person name="MacManes M.D."/>
            <person name="Maia R."/>
            <person name="Narzisi G."/>
            <person name="Rousaki A."/>
            <person name="Vandenabeele P."/>
            <person name="Shawkey M.D."/>
            <person name="Solomon J."/>
        </authorList>
    </citation>
    <scope>NUCLEOTIDE SEQUENCE [LARGE SCALE GENOMIC DNA]</scope>
    <source>
        <strain evidence="15">SS15</strain>
    </source>
</reference>
<accession>A0A835NN63</accession>
<keyword evidence="6" id="KW-0808">Transferase</keyword>
<evidence type="ECO:0000256" key="13">
    <source>
        <dbReference type="SAM" id="MobiDB-lite"/>
    </source>
</evidence>
<name>A0A835NN63_9PASS</name>
<dbReference type="GO" id="GO:0003723">
    <property type="term" value="F:RNA binding"/>
    <property type="evidence" value="ECO:0007669"/>
    <property type="project" value="UniProtKB-KW"/>
</dbReference>
<keyword evidence="7" id="KW-0548">Nucleotidyltransferase</keyword>
<comment type="subcellular location">
    <subcellularLocation>
        <location evidence="2">Cytoplasm</location>
        <location evidence="2">Cytoskeleton</location>
        <location evidence="2">Microtubule organizing center</location>
        <location evidence="2">Centrosome</location>
    </subcellularLocation>
    <subcellularLocation>
        <location evidence="1">Nucleus</location>
    </subcellularLocation>
</comment>
<keyword evidence="10" id="KW-0539">Nucleus</keyword>
<evidence type="ECO:0000256" key="7">
    <source>
        <dbReference type="ARBA" id="ARBA00022695"/>
    </source>
</evidence>